<evidence type="ECO:0000313" key="1">
    <source>
        <dbReference type="EMBL" id="DAD67736.1"/>
    </source>
</evidence>
<dbReference type="EMBL" id="BK014684">
    <property type="protein sequence ID" value="DAD67736.1"/>
    <property type="molecule type" value="Genomic_DNA"/>
</dbReference>
<reference evidence="1" key="1">
    <citation type="journal article" date="2021" name="Proc. Natl. Acad. Sci. U.S.A.">
        <title>A Catalog of Tens of Thousands of Viruses from Human Metagenomes Reveals Hidden Associations with Chronic Diseases.</title>
        <authorList>
            <person name="Tisza M.J."/>
            <person name="Buck C.B."/>
        </authorList>
    </citation>
    <scope>NUCLEOTIDE SEQUENCE</scope>
    <source>
        <strain evidence="1">CtULz28</strain>
    </source>
</reference>
<organism evidence="1">
    <name type="scientific">Myoviridae sp. ctULz28</name>
    <dbReference type="NCBI Taxonomy" id="2823547"/>
    <lineage>
        <taxon>Viruses</taxon>
        <taxon>Duplodnaviria</taxon>
        <taxon>Heunggongvirae</taxon>
        <taxon>Uroviricota</taxon>
        <taxon>Caudoviricetes</taxon>
    </lineage>
</organism>
<proteinExistence type="predicted"/>
<accession>A0A8S5LCR2</accession>
<sequence length="38" mass="4429">MGVLTLLWQVHIGFFTNARPTLPSNQPIRSMHHIVRLF</sequence>
<name>A0A8S5LCR2_9CAUD</name>
<protein>
    <submittedName>
        <fullName evidence="1">Uncharacterized protein</fullName>
    </submittedName>
</protein>